<comment type="caution">
    <text evidence="6">The sequence shown here is derived from an EMBL/GenBank/DDBJ whole genome shotgun (WGS) entry which is preliminary data.</text>
</comment>
<dbReference type="Pfam" id="PF01753">
    <property type="entry name" value="zf-MYND"/>
    <property type="match status" value="1"/>
</dbReference>
<reference evidence="6" key="2">
    <citation type="submission" date="2021-04" db="EMBL/GenBank/DDBJ databases">
        <authorList>
            <person name="Podell S."/>
        </authorList>
    </citation>
    <scope>NUCLEOTIDE SEQUENCE</scope>
    <source>
        <strain evidence="6">Hildebrandi</strain>
    </source>
</reference>
<protein>
    <submittedName>
        <fullName evidence="6">MYND finger domain containing protein</fullName>
    </submittedName>
</protein>
<evidence type="ECO:0000313" key="6">
    <source>
        <dbReference type="EMBL" id="KAG7369700.1"/>
    </source>
</evidence>
<evidence type="ECO:0000256" key="1">
    <source>
        <dbReference type="ARBA" id="ARBA00022723"/>
    </source>
</evidence>
<proteinExistence type="predicted"/>
<keyword evidence="1" id="KW-0479">Metal-binding</keyword>
<evidence type="ECO:0000256" key="2">
    <source>
        <dbReference type="ARBA" id="ARBA00022771"/>
    </source>
</evidence>
<dbReference type="InterPro" id="IPR002893">
    <property type="entry name" value="Znf_MYND"/>
</dbReference>
<keyword evidence="3" id="KW-0862">Zinc</keyword>
<dbReference type="OrthoDB" id="432970at2759"/>
<organism evidence="6 7">
    <name type="scientific">Nitzschia inconspicua</name>
    <dbReference type="NCBI Taxonomy" id="303405"/>
    <lineage>
        <taxon>Eukaryota</taxon>
        <taxon>Sar</taxon>
        <taxon>Stramenopiles</taxon>
        <taxon>Ochrophyta</taxon>
        <taxon>Bacillariophyta</taxon>
        <taxon>Bacillariophyceae</taxon>
        <taxon>Bacillariophycidae</taxon>
        <taxon>Bacillariales</taxon>
        <taxon>Bacillariaceae</taxon>
        <taxon>Nitzschia</taxon>
    </lineage>
</organism>
<evidence type="ECO:0000313" key="7">
    <source>
        <dbReference type="Proteomes" id="UP000693970"/>
    </source>
</evidence>
<dbReference type="GO" id="GO:0008270">
    <property type="term" value="F:zinc ion binding"/>
    <property type="evidence" value="ECO:0007669"/>
    <property type="project" value="UniProtKB-KW"/>
</dbReference>
<accession>A0A9K3Q458</accession>
<keyword evidence="2 4" id="KW-0863">Zinc-finger</keyword>
<dbReference type="EMBL" id="JAGRRH010000005">
    <property type="protein sequence ID" value="KAG7369700.1"/>
    <property type="molecule type" value="Genomic_DNA"/>
</dbReference>
<dbReference type="Proteomes" id="UP000693970">
    <property type="component" value="Unassembled WGS sequence"/>
</dbReference>
<dbReference type="AlphaFoldDB" id="A0A9K3Q458"/>
<keyword evidence="7" id="KW-1185">Reference proteome</keyword>
<evidence type="ECO:0000256" key="4">
    <source>
        <dbReference type="PROSITE-ProRule" id="PRU00134"/>
    </source>
</evidence>
<evidence type="ECO:0000259" key="5">
    <source>
        <dbReference type="PROSITE" id="PS50865"/>
    </source>
</evidence>
<name>A0A9K3Q458_9STRA</name>
<reference evidence="6" key="1">
    <citation type="journal article" date="2021" name="Sci. Rep.">
        <title>Diploid genomic architecture of Nitzschia inconspicua, an elite biomass production diatom.</title>
        <authorList>
            <person name="Oliver A."/>
            <person name="Podell S."/>
            <person name="Pinowska A."/>
            <person name="Traller J.C."/>
            <person name="Smith S.R."/>
            <person name="McClure R."/>
            <person name="Beliaev A."/>
            <person name="Bohutskyi P."/>
            <person name="Hill E.A."/>
            <person name="Rabines A."/>
            <person name="Zheng H."/>
            <person name="Allen L.Z."/>
            <person name="Kuo A."/>
            <person name="Grigoriev I.V."/>
            <person name="Allen A.E."/>
            <person name="Hazlebeck D."/>
            <person name="Allen E.E."/>
        </authorList>
    </citation>
    <scope>NUCLEOTIDE SEQUENCE</scope>
    <source>
        <strain evidence="6">Hildebrandi</strain>
    </source>
</reference>
<sequence>MASAVASNILEYVQTQWGKQDANEIVEEIGNGMYLPTQAILLSNNKDYLCKVVEAGGVDKILEFLLQSNKTFDEVLPQGGDIPCPSIWLQVINNCGKDGFLPPVLSRTVQFKILNNISGVFQDMSNFEERKLFGSSDIWAKCLMFFTGLLSGLLTSQHKQLGDFLLKQRSLKDFLVRVVYIEMGDAKVLADLEALEQRDDRVPKPDIIGSSQSNCAFAIKYLSEKRGKDVLGGFAPIPISPGSDLRMATGLIKLFQSSKRDGWYRGGYSSMLIVFLQLYDWGGRLSGKFNVDCVSSELVPVLTQHLTKFATLVRDGFFIENISTGLVVLGATFMTPTIKGRRQAPIDYNVAKAIYTGLLEYCLDLCDCNEGRIAKALEGFLQVVSLTAKLPATKKAIRSKEEEIRAKIERVKDRLPYLFSCVTSIEKIVDTAVTRAGEEEKAAEENKDVPSCEFCYEKCNKGTTRKCSFCKSIIYCSSDCLQLNWMLHQKSCLLLRKYPAPSTSRQIQQEGHALFFRFLPKIMVQASLKGYSILYCIVVIDMAEVAPMFRTLTPDQFFQTYMVDEDTIETSKAVFERNKNDGSLTVSYVGFTEEGLSVSILSFSPDSVPKQLGHSIMEAHDSDRWLQAQREVSGKSMQPEMLQKLQGNPNLWQQSLLQTMKP</sequence>
<feature type="domain" description="MYND-type" evidence="5">
    <location>
        <begin position="452"/>
        <end position="492"/>
    </location>
</feature>
<evidence type="ECO:0000256" key="3">
    <source>
        <dbReference type="ARBA" id="ARBA00022833"/>
    </source>
</evidence>
<dbReference type="PROSITE" id="PS50865">
    <property type="entry name" value="ZF_MYND_2"/>
    <property type="match status" value="1"/>
</dbReference>
<dbReference type="PROSITE" id="PS01360">
    <property type="entry name" value="ZF_MYND_1"/>
    <property type="match status" value="1"/>
</dbReference>
<gene>
    <name evidence="6" type="ORF">IV203_027446</name>
</gene>